<evidence type="ECO:0008006" key="3">
    <source>
        <dbReference type="Google" id="ProtNLM"/>
    </source>
</evidence>
<comment type="caution">
    <text evidence="1">The sequence shown here is derived from an EMBL/GenBank/DDBJ whole genome shotgun (WGS) entry which is preliminary data.</text>
</comment>
<dbReference type="Gene3D" id="6.20.350.10">
    <property type="match status" value="1"/>
</dbReference>
<name>A0A4R7C5X8_9HYPH</name>
<dbReference type="EMBL" id="SNZR01000011">
    <property type="protein sequence ID" value="TDR93964.1"/>
    <property type="molecule type" value="Genomic_DNA"/>
</dbReference>
<protein>
    <recommendedName>
        <fullName evidence="3">Ryanodine receptor Ryr domain-containing protein</fullName>
    </recommendedName>
</protein>
<gene>
    <name evidence="1" type="ORF">EV668_1233</name>
</gene>
<accession>A0A4R7C5X8</accession>
<dbReference type="AlphaFoldDB" id="A0A4R7C5X8"/>
<dbReference type="RefSeq" id="WP_166652360.1">
    <property type="nucleotide sequence ID" value="NZ_SNZR01000011.1"/>
</dbReference>
<reference evidence="1 2" key="1">
    <citation type="submission" date="2019-03" db="EMBL/GenBank/DDBJ databases">
        <title>Genomic Encyclopedia of Type Strains, Phase IV (KMG-IV): sequencing the most valuable type-strain genomes for metagenomic binning, comparative biology and taxonomic classification.</title>
        <authorList>
            <person name="Goeker M."/>
        </authorList>
    </citation>
    <scope>NUCLEOTIDE SEQUENCE [LARGE SCALE GENOMIC DNA]</scope>
    <source>
        <strain evidence="1 2">DSM 25903</strain>
    </source>
</reference>
<proteinExistence type="predicted"/>
<evidence type="ECO:0000313" key="1">
    <source>
        <dbReference type="EMBL" id="TDR93964.1"/>
    </source>
</evidence>
<sequence>MRDHVVVIGDSRVARALARQQARNAVVVHAGLRPIGTGADGEGIVEIPLDSDPETLHRAAGSAEASFVGIDLADDAATVAVLAALVEATRNGARPQIAAHLRDAALRRVVDDNLFAAGIEPRPRLVGTASLAARDAVAAIRPHDLAYWRGQTRLHAVVIGFSTLGHDCFEELVLAGIAGGLDRPQITILDRDPLGVRKRLNRDMPEIEMSADIGVAAFDRLTLTAEDGPLVAAAAIAPLTLIVVALDEAEAVLSVMNSLARMQEGEGQAIAAVLVLTEGQPSLFELAKPAARPRDLGRSFTVRGGIEGDPDLFDLIASRADELAERIHETYRARFGASGPAGVPWAALPETYRRANRRAADHLPAKLWTIGLREPGASADPFAVDPHSDENVIKPCAASTAEDALLRRLSRIEHDRWSAERRLDGWRFGEVRDDRRRIHPKLIGFDDPRFTDEDIEKDADQVRFLFGHVVKAAPDGSVTPLVIGILSAPHPTPGIDVASAAALCGKEDWRPVVIVSGLVDSAECTALASLDRDLTAAGRSWRLVVPEVSRDNREIRAIVEPGDLALLRGFLERPSTLFAPIGGVSEPADLWADPSAPDPHIEAIAAYIAARASAIVDTTEAV</sequence>
<keyword evidence="2" id="KW-1185">Reference proteome</keyword>
<organism evidence="1 2">
    <name type="scientific">Enterovirga rhinocerotis</name>
    <dbReference type="NCBI Taxonomy" id="1339210"/>
    <lineage>
        <taxon>Bacteria</taxon>
        <taxon>Pseudomonadati</taxon>
        <taxon>Pseudomonadota</taxon>
        <taxon>Alphaproteobacteria</taxon>
        <taxon>Hyphomicrobiales</taxon>
        <taxon>Methylobacteriaceae</taxon>
        <taxon>Enterovirga</taxon>
    </lineage>
</organism>
<evidence type="ECO:0000313" key="2">
    <source>
        <dbReference type="Proteomes" id="UP000295122"/>
    </source>
</evidence>
<dbReference type="Proteomes" id="UP000295122">
    <property type="component" value="Unassembled WGS sequence"/>
</dbReference>